<accession>A0A0G1AMX4</accession>
<organism evidence="1 2">
    <name type="scientific">Candidatus Yanofskybacteria bacterium GW2011_GWC2_41_9</name>
    <dbReference type="NCBI Taxonomy" id="1619029"/>
    <lineage>
        <taxon>Bacteria</taxon>
        <taxon>Candidatus Yanofskyibacteriota</taxon>
    </lineage>
</organism>
<name>A0A0G1AMX4_9BACT</name>
<evidence type="ECO:0000313" key="2">
    <source>
        <dbReference type="Proteomes" id="UP000033859"/>
    </source>
</evidence>
<dbReference type="AlphaFoldDB" id="A0A0G1AMX4"/>
<dbReference type="InterPro" id="IPR027417">
    <property type="entry name" value="P-loop_NTPase"/>
</dbReference>
<gene>
    <name evidence="1" type="ORF">UU84_C0024G0002</name>
</gene>
<dbReference type="Proteomes" id="UP000033859">
    <property type="component" value="Unassembled WGS sequence"/>
</dbReference>
<evidence type="ECO:0000313" key="1">
    <source>
        <dbReference type="EMBL" id="KKS26588.1"/>
    </source>
</evidence>
<sequence>MQKIIIGLAGQKGAGKGLFVEFLSEAARKRNLTVQQFKSSDILTEMLNIVGIVAERANLQTLASLLVSGFGNGVISEAVRVKMEKSPADIVIARRGARGRRAAAAFARCSEGCGTGVKNRKKKIFLSANLKPKKKRRRKTLFLK</sequence>
<protein>
    <submittedName>
        <fullName evidence="1">Uncharacterized protein</fullName>
    </submittedName>
</protein>
<comment type="caution">
    <text evidence="1">The sequence shown here is derived from an EMBL/GenBank/DDBJ whole genome shotgun (WGS) entry which is preliminary data.</text>
</comment>
<reference evidence="1 2" key="1">
    <citation type="journal article" date="2015" name="Nature">
        <title>rRNA introns, odd ribosomes, and small enigmatic genomes across a large radiation of phyla.</title>
        <authorList>
            <person name="Brown C.T."/>
            <person name="Hug L.A."/>
            <person name="Thomas B.C."/>
            <person name="Sharon I."/>
            <person name="Castelle C.J."/>
            <person name="Singh A."/>
            <person name="Wilkins M.J."/>
            <person name="Williams K.H."/>
            <person name="Banfield J.F."/>
        </authorList>
    </citation>
    <scope>NUCLEOTIDE SEQUENCE [LARGE SCALE GENOMIC DNA]</scope>
</reference>
<dbReference type="Gene3D" id="3.40.50.300">
    <property type="entry name" value="P-loop containing nucleotide triphosphate hydrolases"/>
    <property type="match status" value="1"/>
</dbReference>
<proteinExistence type="predicted"/>
<dbReference type="EMBL" id="LCCE01000024">
    <property type="protein sequence ID" value="KKS26588.1"/>
    <property type="molecule type" value="Genomic_DNA"/>
</dbReference>